<comment type="caution">
    <text evidence="2">The sequence shown here is derived from an EMBL/GenBank/DDBJ whole genome shotgun (WGS) entry which is preliminary data.</text>
</comment>
<reference evidence="2" key="1">
    <citation type="submission" date="2020-08" db="EMBL/GenBank/DDBJ databases">
        <title>Multicomponent nature underlies the extraordinary mechanical properties of spider dragline silk.</title>
        <authorList>
            <person name="Kono N."/>
            <person name="Nakamura H."/>
            <person name="Mori M."/>
            <person name="Yoshida Y."/>
            <person name="Ohtoshi R."/>
            <person name="Malay A.D."/>
            <person name="Moran D.A.P."/>
            <person name="Tomita M."/>
            <person name="Numata K."/>
            <person name="Arakawa K."/>
        </authorList>
    </citation>
    <scope>NUCLEOTIDE SEQUENCE</scope>
</reference>
<dbReference type="AlphaFoldDB" id="A0A8X6VCI0"/>
<evidence type="ECO:0000313" key="2">
    <source>
        <dbReference type="EMBL" id="GFY02873.1"/>
    </source>
</evidence>
<name>A0A8X6VCI0_TRICX</name>
<feature type="region of interest" description="Disordered" evidence="1">
    <location>
        <begin position="93"/>
        <end position="120"/>
    </location>
</feature>
<gene>
    <name evidence="2" type="ORF">TNCV_3507531</name>
</gene>
<organism evidence="2 3">
    <name type="scientific">Trichonephila clavipes</name>
    <name type="common">Golden silk orbweaver</name>
    <name type="synonym">Nephila clavipes</name>
    <dbReference type="NCBI Taxonomy" id="2585209"/>
    <lineage>
        <taxon>Eukaryota</taxon>
        <taxon>Metazoa</taxon>
        <taxon>Ecdysozoa</taxon>
        <taxon>Arthropoda</taxon>
        <taxon>Chelicerata</taxon>
        <taxon>Arachnida</taxon>
        <taxon>Araneae</taxon>
        <taxon>Araneomorphae</taxon>
        <taxon>Entelegynae</taxon>
        <taxon>Araneoidea</taxon>
        <taxon>Nephilidae</taxon>
        <taxon>Trichonephila</taxon>
    </lineage>
</organism>
<feature type="compositionally biased region" description="Basic and acidic residues" evidence="1">
    <location>
        <begin position="95"/>
        <end position="110"/>
    </location>
</feature>
<dbReference type="EMBL" id="BMAU01021233">
    <property type="protein sequence ID" value="GFY02873.1"/>
    <property type="molecule type" value="Genomic_DNA"/>
</dbReference>
<proteinExistence type="predicted"/>
<evidence type="ECO:0000256" key="1">
    <source>
        <dbReference type="SAM" id="MobiDB-lite"/>
    </source>
</evidence>
<protein>
    <submittedName>
        <fullName evidence="2">Uncharacterized protein</fullName>
    </submittedName>
</protein>
<keyword evidence="3" id="KW-1185">Reference proteome</keyword>
<evidence type="ECO:0000313" key="3">
    <source>
        <dbReference type="Proteomes" id="UP000887159"/>
    </source>
</evidence>
<sequence length="120" mass="13846">MMHTSFSSLTPTFYRFPVYHLREVVSVQCPLGLDALGEVKFHKFRISRAQVPPSREKIGCQNYLQELVSPKWCRTKKGHQLMGKCNWSAKLGANETHRRNENQKETDRIETGTSRPEIGL</sequence>
<accession>A0A8X6VCI0</accession>
<dbReference type="Proteomes" id="UP000887159">
    <property type="component" value="Unassembled WGS sequence"/>
</dbReference>